<keyword evidence="4" id="KW-1185">Reference proteome</keyword>
<accession>A0ABN9RI05</accession>
<feature type="transmembrane region" description="Helical" evidence="2">
    <location>
        <begin position="726"/>
        <end position="752"/>
    </location>
</feature>
<feature type="compositionally biased region" description="Basic and acidic residues" evidence="1">
    <location>
        <begin position="116"/>
        <end position="126"/>
    </location>
</feature>
<feature type="region of interest" description="Disordered" evidence="1">
    <location>
        <begin position="460"/>
        <end position="479"/>
    </location>
</feature>
<feature type="transmembrane region" description="Helical" evidence="2">
    <location>
        <begin position="591"/>
        <end position="612"/>
    </location>
</feature>
<feature type="transmembrane region" description="Helical" evidence="2">
    <location>
        <begin position="902"/>
        <end position="919"/>
    </location>
</feature>
<feature type="transmembrane region" description="Helical" evidence="2">
    <location>
        <begin position="682"/>
        <end position="701"/>
    </location>
</feature>
<organism evidence="3 4">
    <name type="scientific">Prorocentrum cordatum</name>
    <dbReference type="NCBI Taxonomy" id="2364126"/>
    <lineage>
        <taxon>Eukaryota</taxon>
        <taxon>Sar</taxon>
        <taxon>Alveolata</taxon>
        <taxon>Dinophyceae</taxon>
        <taxon>Prorocentrales</taxon>
        <taxon>Prorocentraceae</taxon>
        <taxon>Prorocentrum</taxon>
    </lineage>
</organism>
<keyword evidence="2" id="KW-0812">Transmembrane</keyword>
<feature type="region of interest" description="Disordered" evidence="1">
    <location>
        <begin position="1"/>
        <end position="164"/>
    </location>
</feature>
<feature type="compositionally biased region" description="Low complexity" evidence="1">
    <location>
        <begin position="30"/>
        <end position="62"/>
    </location>
</feature>
<reference evidence="3" key="1">
    <citation type="submission" date="2023-10" db="EMBL/GenBank/DDBJ databases">
        <authorList>
            <person name="Chen Y."/>
            <person name="Shah S."/>
            <person name="Dougan E. K."/>
            <person name="Thang M."/>
            <person name="Chan C."/>
        </authorList>
    </citation>
    <scope>NUCLEOTIDE SEQUENCE [LARGE SCALE GENOMIC DNA]</scope>
</reference>
<evidence type="ECO:0000256" key="2">
    <source>
        <dbReference type="SAM" id="Phobius"/>
    </source>
</evidence>
<name>A0ABN9RI05_9DINO</name>
<feature type="compositionally biased region" description="Basic and acidic residues" evidence="1">
    <location>
        <begin position="201"/>
        <end position="210"/>
    </location>
</feature>
<feature type="compositionally biased region" description="Low complexity" evidence="1">
    <location>
        <begin position="219"/>
        <end position="231"/>
    </location>
</feature>
<feature type="compositionally biased region" description="Gly residues" evidence="1">
    <location>
        <begin position="1"/>
        <end position="11"/>
    </location>
</feature>
<sequence>MAAPAGVGGGTSAQADPPPPPAAIRTARLSASSPSAASGAAQWPPDTEPAADTAAGLSATATPLEGDPSLATAMATRDPGALPPSSAASCPARAPPLAPEAEACSPPAEAPRPRAPKTELPRREGTMDSTAAGEAIFGRSPTDPARFSSEPSRRTLPLLQTPQQIREHAVRQAVSEGLGELRELLEVIRSEQETLTARLEEVLGRRDDQALPKSPQPVGPRCRSSGSPRSGAQRAITEPQPFSLAMVPEWEPRMGPNSRSGKGKDVSGDRVMSFENLDDMYIDFLMKEGCESNSCCVSAWRGARVEGTSSASGSAQKAMLTEAGESDRRRNFNGMALPGNGFDSGFDGLDTTAKPRHRQNRNPSPITTARDYLTGGPSSPFRKSKASSRSWATYCTQPQALGRKLSGDTAPDPADDEDGGFVSASRSEASDPADRTKRAPEGNGLPHALEQEVASIRQLPGATTEPAAQKNPKRRSSLSHVMDRLDIYRTTDSHKDSEEAVVCKSAGHRVDSLGTPENVQDMEALRQKQEAFIIEGEYVPTDEANNVRTQTPESTYSTRRGAVYRFDRGPQRLLYVFGILRWRQGLAGQRYSNMVCLVTACIVIYSALVTPWSPWTDSGDGESTYASLMDMCVAIGCLISLNSMRRKGIHRLLGRCADRPLEMIASRYGILEEWQRDSFRSFFVVAGFFCLEVAVRMWLMFADHKKFPRMEDGGQPGILALHNFPVFLFTSGLFAALVYCHLHLCCGLGWLVDQFYWELFRGLDGTNCTRKWSVVQAFLRNAATTMELSFVAILTSVLLSLLLVGADTIFTTRREDFTMKHRVRNDLLPVLPKLVLTFYSCYRAAQVTERCKKAPALVNMVISGPRAFDWKRAEKLQNVVQYIAQSDAGFYIFSKRLDMSTVWKWLYIVGLFLFYFVTYSR</sequence>
<feature type="transmembrane region" description="Helical" evidence="2">
    <location>
        <begin position="624"/>
        <end position="641"/>
    </location>
</feature>
<evidence type="ECO:0000313" key="3">
    <source>
        <dbReference type="EMBL" id="CAK0816306.1"/>
    </source>
</evidence>
<feature type="region of interest" description="Disordered" evidence="1">
    <location>
        <begin position="308"/>
        <end position="390"/>
    </location>
</feature>
<feature type="region of interest" description="Disordered" evidence="1">
    <location>
        <begin position="402"/>
        <end position="446"/>
    </location>
</feature>
<evidence type="ECO:0000313" key="4">
    <source>
        <dbReference type="Proteomes" id="UP001189429"/>
    </source>
</evidence>
<feature type="compositionally biased region" description="Basic and acidic residues" evidence="1">
    <location>
        <begin position="428"/>
        <end position="440"/>
    </location>
</feature>
<dbReference type="EMBL" id="CAUYUJ010006158">
    <property type="protein sequence ID" value="CAK0816306.1"/>
    <property type="molecule type" value="Genomic_DNA"/>
</dbReference>
<keyword evidence="2" id="KW-1133">Transmembrane helix</keyword>
<protein>
    <submittedName>
        <fullName evidence="3">Uncharacterized protein</fullName>
    </submittedName>
</protein>
<dbReference type="Proteomes" id="UP001189429">
    <property type="component" value="Unassembled WGS sequence"/>
</dbReference>
<gene>
    <name evidence="3" type="ORF">PCOR1329_LOCUS19321</name>
</gene>
<feature type="transmembrane region" description="Helical" evidence="2">
    <location>
        <begin position="788"/>
        <end position="810"/>
    </location>
</feature>
<feature type="region of interest" description="Disordered" evidence="1">
    <location>
        <begin position="201"/>
        <end position="240"/>
    </location>
</feature>
<evidence type="ECO:0000256" key="1">
    <source>
        <dbReference type="SAM" id="MobiDB-lite"/>
    </source>
</evidence>
<keyword evidence="2" id="KW-0472">Membrane</keyword>
<proteinExistence type="predicted"/>
<comment type="caution">
    <text evidence="3">The sequence shown here is derived from an EMBL/GenBank/DDBJ whole genome shotgun (WGS) entry which is preliminary data.</text>
</comment>
<feature type="compositionally biased region" description="Low complexity" evidence="1">
    <location>
        <begin position="83"/>
        <end position="92"/>
    </location>
</feature>